<comment type="caution">
    <text evidence="4">The sequence shown here is derived from an EMBL/GenBank/DDBJ whole genome shotgun (WGS) entry which is preliminary data.</text>
</comment>
<feature type="transmembrane region" description="Helical" evidence="2">
    <location>
        <begin position="203"/>
        <end position="221"/>
    </location>
</feature>
<dbReference type="Gene3D" id="1.20.144.10">
    <property type="entry name" value="Phosphatidic acid phosphatase type 2/haloperoxidase"/>
    <property type="match status" value="1"/>
</dbReference>
<name>A0ABV3IXQ1_9ACTN</name>
<dbReference type="EMBL" id="JBFASG010000021">
    <property type="protein sequence ID" value="MEV4925231.1"/>
    <property type="molecule type" value="Genomic_DNA"/>
</dbReference>
<dbReference type="RefSeq" id="WP_366089025.1">
    <property type="nucleotide sequence ID" value="NZ_JBFASG010000021.1"/>
</dbReference>
<keyword evidence="5" id="KW-1185">Reference proteome</keyword>
<evidence type="ECO:0000256" key="1">
    <source>
        <dbReference type="SAM" id="MobiDB-lite"/>
    </source>
</evidence>
<evidence type="ECO:0000259" key="3">
    <source>
        <dbReference type="Pfam" id="PF01569"/>
    </source>
</evidence>
<accession>A0ABV3IXQ1</accession>
<feature type="transmembrane region" description="Helical" evidence="2">
    <location>
        <begin position="227"/>
        <end position="249"/>
    </location>
</feature>
<proteinExistence type="predicted"/>
<gene>
    <name evidence="4" type="ORF">AB0L03_20735</name>
</gene>
<evidence type="ECO:0000313" key="4">
    <source>
        <dbReference type="EMBL" id="MEV4925231.1"/>
    </source>
</evidence>
<reference evidence="4 5" key="1">
    <citation type="submission" date="2024-06" db="EMBL/GenBank/DDBJ databases">
        <title>The Natural Products Discovery Center: Release of the First 8490 Sequenced Strains for Exploring Actinobacteria Biosynthetic Diversity.</title>
        <authorList>
            <person name="Kalkreuter E."/>
            <person name="Kautsar S.A."/>
            <person name="Yang D."/>
            <person name="Bader C.D."/>
            <person name="Teijaro C.N."/>
            <person name="Fluegel L."/>
            <person name="Davis C.M."/>
            <person name="Simpson J.R."/>
            <person name="Lauterbach L."/>
            <person name="Steele A.D."/>
            <person name="Gui C."/>
            <person name="Meng S."/>
            <person name="Li G."/>
            <person name="Viehrig K."/>
            <person name="Ye F."/>
            <person name="Su P."/>
            <person name="Kiefer A.F."/>
            <person name="Nichols A."/>
            <person name="Cepeda A.J."/>
            <person name="Yan W."/>
            <person name="Fan B."/>
            <person name="Jiang Y."/>
            <person name="Adhikari A."/>
            <person name="Zheng C.-J."/>
            <person name="Schuster L."/>
            <person name="Cowan T.M."/>
            <person name="Smanski M.J."/>
            <person name="Chevrette M.G."/>
            <person name="De Carvalho L.P.S."/>
            <person name="Shen B."/>
        </authorList>
    </citation>
    <scope>NUCLEOTIDE SEQUENCE [LARGE SCALE GENOMIC DNA]</scope>
    <source>
        <strain evidence="4 5">NPDC053791</strain>
    </source>
</reference>
<keyword evidence="2" id="KW-0472">Membrane</keyword>
<keyword evidence="2" id="KW-1133">Transmembrane helix</keyword>
<evidence type="ECO:0000313" key="5">
    <source>
        <dbReference type="Proteomes" id="UP001552479"/>
    </source>
</evidence>
<sequence length="272" mass="27943">MRGIFPALCVLLFVLITWQVADRGPLRALDEDLGRAVAGSSVPGGAAQFLADLGNASVAVPVLIAAMVASVLLRRRQQHRPWLPSVWAALAMAAVPAVIVPAKAWIGRTGPPAMVASGVHDGFFPSGHTATAAVAYGAALLLLMPSLASASASRARPHAGVSQPPHATCARTAPHAGSALGSSPLPAGPAHLKPCNRHARARAWAAVAYILLNAGVAAGLVRCGYHWPLDVVGAWCLSGALLWVLAQALTRPAHGRESRPPHASTAPAARGR</sequence>
<protein>
    <submittedName>
        <fullName evidence="4">Phosphatase PAP2 family protein</fullName>
    </submittedName>
</protein>
<organism evidence="4 5">
    <name type="scientific">Streptomyces roseoverticillatus</name>
    <dbReference type="NCBI Taxonomy" id="66429"/>
    <lineage>
        <taxon>Bacteria</taxon>
        <taxon>Bacillati</taxon>
        <taxon>Actinomycetota</taxon>
        <taxon>Actinomycetes</taxon>
        <taxon>Kitasatosporales</taxon>
        <taxon>Streptomycetaceae</taxon>
        <taxon>Streptomyces</taxon>
    </lineage>
</organism>
<feature type="transmembrane region" description="Helical" evidence="2">
    <location>
        <begin position="85"/>
        <end position="106"/>
    </location>
</feature>
<dbReference type="Proteomes" id="UP001552479">
    <property type="component" value="Unassembled WGS sequence"/>
</dbReference>
<feature type="transmembrane region" description="Helical" evidence="2">
    <location>
        <begin position="47"/>
        <end position="73"/>
    </location>
</feature>
<evidence type="ECO:0000256" key="2">
    <source>
        <dbReference type="SAM" id="Phobius"/>
    </source>
</evidence>
<dbReference type="Pfam" id="PF01569">
    <property type="entry name" value="PAP2"/>
    <property type="match status" value="1"/>
</dbReference>
<feature type="transmembrane region" description="Helical" evidence="2">
    <location>
        <begin position="126"/>
        <end position="148"/>
    </location>
</feature>
<dbReference type="InterPro" id="IPR036938">
    <property type="entry name" value="PAP2/HPO_sf"/>
</dbReference>
<feature type="region of interest" description="Disordered" evidence="1">
    <location>
        <begin position="155"/>
        <end position="183"/>
    </location>
</feature>
<keyword evidence="2" id="KW-0812">Transmembrane</keyword>
<feature type="region of interest" description="Disordered" evidence="1">
    <location>
        <begin position="253"/>
        <end position="272"/>
    </location>
</feature>
<feature type="domain" description="Phosphatidic acid phosphatase type 2/haloperoxidase" evidence="3">
    <location>
        <begin position="86"/>
        <end position="248"/>
    </location>
</feature>
<dbReference type="InterPro" id="IPR000326">
    <property type="entry name" value="PAP2/HPO"/>
</dbReference>
<dbReference type="SUPFAM" id="SSF48317">
    <property type="entry name" value="Acid phosphatase/Vanadium-dependent haloperoxidase"/>
    <property type="match status" value="1"/>
</dbReference>